<keyword evidence="3" id="KW-1185">Reference proteome</keyword>
<organism evidence="2 3">
    <name type="scientific">Paenibacillus spongiae</name>
    <dbReference type="NCBI Taxonomy" id="2909671"/>
    <lineage>
        <taxon>Bacteria</taxon>
        <taxon>Bacillati</taxon>
        <taxon>Bacillota</taxon>
        <taxon>Bacilli</taxon>
        <taxon>Bacillales</taxon>
        <taxon>Paenibacillaceae</taxon>
        <taxon>Paenibacillus</taxon>
    </lineage>
</organism>
<evidence type="ECO:0000313" key="2">
    <source>
        <dbReference type="EMBL" id="UVI29348.1"/>
    </source>
</evidence>
<name>A0ABY5S772_9BACL</name>
<dbReference type="InterPro" id="IPR015315">
    <property type="entry name" value="DUF1963"/>
</dbReference>
<dbReference type="Pfam" id="PF09234">
    <property type="entry name" value="DUF1963"/>
    <property type="match status" value="1"/>
</dbReference>
<dbReference type="SUPFAM" id="SSF103032">
    <property type="entry name" value="Hypothetical protein YwqG"/>
    <property type="match status" value="1"/>
</dbReference>
<dbReference type="PANTHER" id="PTHR36436">
    <property type="entry name" value="SLL5081 PROTEIN"/>
    <property type="match status" value="1"/>
</dbReference>
<evidence type="ECO:0000256" key="1">
    <source>
        <dbReference type="SAM" id="MobiDB-lite"/>
    </source>
</evidence>
<evidence type="ECO:0000313" key="3">
    <source>
        <dbReference type="Proteomes" id="UP001057877"/>
    </source>
</evidence>
<dbReference type="EMBL" id="CP091430">
    <property type="protein sequence ID" value="UVI29348.1"/>
    <property type="molecule type" value="Genomic_DNA"/>
</dbReference>
<dbReference type="Proteomes" id="UP001057877">
    <property type="component" value="Chromosome"/>
</dbReference>
<dbReference type="RefSeq" id="WP_258385437.1">
    <property type="nucleotide sequence ID" value="NZ_CP091430.1"/>
</dbReference>
<protein>
    <submittedName>
        <fullName evidence="2">DUF1963 domain-containing protein</fullName>
    </submittedName>
</protein>
<accession>A0ABY5S772</accession>
<dbReference type="PANTHER" id="PTHR36436:SF6">
    <property type="entry name" value="SLL5081 PROTEIN"/>
    <property type="match status" value="1"/>
</dbReference>
<dbReference type="Gene3D" id="2.30.320.10">
    <property type="entry name" value="YwqG-like"/>
    <property type="match status" value="1"/>
</dbReference>
<sequence>MLTKEKSEEDIPIGASKLGGRPDLPKGMPWPYLNTPYSFIGQVNLADIEEAERYLLPKSGMLYFFLAAHNLFGRIGDYYNEQNARVFYVNDGIALERTDFPHDLNPNWIYRACEIKYSCEPNVPPVESSAAKSFGISLEDKYFIDKYWRFHKAFVERHCNADQFITKLMGYPDQYQADLQYQCDHESPLDWILLFQADSDYFKTNMMWGDYGRLYFLIRQQDLIEGLFDNSYVIYQC</sequence>
<dbReference type="InterPro" id="IPR035948">
    <property type="entry name" value="YwqG-like_sf"/>
</dbReference>
<reference evidence="2" key="1">
    <citation type="submission" date="2022-01" db="EMBL/GenBank/DDBJ databases">
        <title>Paenibacillus spongiae sp. nov., isolated from marine sponge.</title>
        <authorList>
            <person name="Li Z."/>
            <person name="Zhang M."/>
        </authorList>
    </citation>
    <scope>NUCLEOTIDE SEQUENCE</scope>
    <source>
        <strain evidence="2">PHS-Z3</strain>
    </source>
</reference>
<proteinExistence type="predicted"/>
<feature type="region of interest" description="Disordered" evidence="1">
    <location>
        <begin position="1"/>
        <end position="22"/>
    </location>
</feature>
<gene>
    <name evidence="2" type="ORF">L1F29_28620</name>
</gene>